<evidence type="ECO:0000256" key="1">
    <source>
        <dbReference type="SAM" id="Coils"/>
    </source>
</evidence>
<feature type="coiled-coil region" evidence="1">
    <location>
        <begin position="1"/>
        <end position="65"/>
    </location>
</feature>
<sequence>MDAVREQLQKLELERADLAGKVETARDNWLKAQDTRQEAKLERVYEDLKKKEELLNARTAKLEEKLPSSGAEKQGEITEGLQRFAAAAWGSPQEVADDWMQAPLGTCFLDDPVLGSMLYVREAYIALEKKLEELKKEGTAHVVISGNPGLGKSWFALYMLVRWLGDKVPTLWHQPGALYLFEESTVRRLSRDEAEKVMAPNAAPGMRYIADGISPVVPNPGVQQSLVAHSPDDSKYKEYLKPPGHESGPLWMPFWELGELEALRAKRFAEKVTHAEMQQLIDRRGAVPRLVLDAAHNHTMDVRISIAIDSLKLSDITGAEPSIVQTSHRVVRIHPSRWRQGDFGNFTLSFLSADIERRVVNHMQTLMSGNMASLMQLTRSTHRQLAGVIAAALFEAWTHGILQEGRRLRTRICPERGFKGAVDESLVNADDTGLKLNDRAAARGTWKLELPALSEHCFSQVEALQYVTPGDKYLRPPKSFPAIDSIAVVGGTAYLLQITQDLKHDINIGLLSVLACLPSHLSVRLVWALPHDVWAQDTFNAREIPQIADLSIPKSSSKAGSKRRVGTDKVSMPATDESGEEGIADEPRVSRVNRAIMQLVDRDVALVERRVAACKKQYKIAIPLTRNPPQASLSIASSLARSTAVTAWGLCPGPRAFRQLPARALPRPALPPAKALFAYHPVQRPFLKVAYTRQCKPPGAGSLSWHA</sequence>
<keyword evidence="4" id="KW-1185">Reference proteome</keyword>
<comment type="caution">
    <text evidence="3">The sequence shown here is derived from an EMBL/GenBank/DDBJ whole genome shotgun (WGS) entry which is preliminary data.</text>
</comment>
<evidence type="ECO:0000313" key="4">
    <source>
        <dbReference type="Proteomes" id="UP001314263"/>
    </source>
</evidence>
<dbReference type="InterPro" id="IPR052980">
    <property type="entry name" value="Crinkler_effector"/>
</dbReference>
<accession>A0AAV1IJ10</accession>
<dbReference type="AlphaFoldDB" id="A0AAV1IJ10"/>
<dbReference type="PANTHER" id="PTHR33129">
    <property type="entry name" value="PROTEIN KINASE DOMAIN-CONTAINING PROTEIN-RELATED"/>
    <property type="match status" value="1"/>
</dbReference>
<dbReference type="Proteomes" id="UP001314263">
    <property type="component" value="Unassembled WGS sequence"/>
</dbReference>
<dbReference type="EMBL" id="CAUYUE010000016">
    <property type="protein sequence ID" value="CAK0787306.1"/>
    <property type="molecule type" value="Genomic_DNA"/>
</dbReference>
<evidence type="ECO:0000313" key="3">
    <source>
        <dbReference type="EMBL" id="CAK0787306.1"/>
    </source>
</evidence>
<dbReference type="PANTHER" id="PTHR33129:SF1">
    <property type="entry name" value="ATP-BINDING PROTEIN"/>
    <property type="match status" value="1"/>
</dbReference>
<gene>
    <name evidence="3" type="ORF">CVIRNUC_010524</name>
</gene>
<keyword evidence="1" id="KW-0175">Coiled coil</keyword>
<evidence type="ECO:0000256" key="2">
    <source>
        <dbReference type="SAM" id="MobiDB-lite"/>
    </source>
</evidence>
<reference evidence="3 4" key="1">
    <citation type="submission" date="2023-10" db="EMBL/GenBank/DDBJ databases">
        <authorList>
            <person name="Maclean D."/>
            <person name="Macfadyen A."/>
        </authorList>
    </citation>
    <scope>NUCLEOTIDE SEQUENCE [LARGE SCALE GENOMIC DNA]</scope>
</reference>
<protein>
    <submittedName>
        <fullName evidence="3">Uncharacterized protein</fullName>
    </submittedName>
</protein>
<name>A0AAV1IJ10_9CHLO</name>
<proteinExistence type="predicted"/>
<feature type="region of interest" description="Disordered" evidence="2">
    <location>
        <begin position="554"/>
        <end position="583"/>
    </location>
</feature>
<organism evidence="3 4">
    <name type="scientific">Coccomyxa viridis</name>
    <dbReference type="NCBI Taxonomy" id="1274662"/>
    <lineage>
        <taxon>Eukaryota</taxon>
        <taxon>Viridiplantae</taxon>
        <taxon>Chlorophyta</taxon>
        <taxon>core chlorophytes</taxon>
        <taxon>Trebouxiophyceae</taxon>
        <taxon>Trebouxiophyceae incertae sedis</taxon>
        <taxon>Coccomyxaceae</taxon>
        <taxon>Coccomyxa</taxon>
    </lineage>
</organism>